<dbReference type="InterPro" id="IPR013035">
    <property type="entry name" value="PEP_carboxykinase_C"/>
</dbReference>
<dbReference type="EMBL" id="CP016199">
    <property type="protein sequence ID" value="ASS38211.1"/>
    <property type="molecule type" value="Genomic_DNA"/>
</dbReference>
<proteinExistence type="predicted"/>
<dbReference type="Proteomes" id="UP000214689">
    <property type="component" value="Chromosome"/>
</dbReference>
<keyword evidence="4" id="KW-1185">Reference proteome</keyword>
<keyword evidence="1" id="KW-0547">Nucleotide-binding</keyword>
<dbReference type="InterPro" id="IPR008210">
    <property type="entry name" value="PEP_carboxykinase_N"/>
</dbReference>
<gene>
    <name evidence="3" type="ORF">AXF17_07215</name>
</gene>
<dbReference type="Gene3D" id="3.40.449.10">
    <property type="entry name" value="Phosphoenolpyruvate Carboxykinase, domain 1"/>
    <property type="match status" value="1"/>
</dbReference>
<dbReference type="RefSeq" id="WP_094234451.1">
    <property type="nucleotide sequence ID" value="NZ_CP016199.1"/>
</dbReference>
<dbReference type="GO" id="GO:0004611">
    <property type="term" value="F:phosphoenolpyruvate carboxykinase activity"/>
    <property type="evidence" value="ECO:0007669"/>
    <property type="project" value="InterPro"/>
</dbReference>
<dbReference type="GO" id="GO:0006094">
    <property type="term" value="P:gluconeogenesis"/>
    <property type="evidence" value="ECO:0007669"/>
    <property type="project" value="InterPro"/>
</dbReference>
<dbReference type="OrthoDB" id="7052199at2"/>
<dbReference type="SUPFAM" id="SSF53795">
    <property type="entry name" value="PEP carboxykinase-like"/>
    <property type="match status" value="1"/>
</dbReference>
<dbReference type="GO" id="GO:0017076">
    <property type="term" value="F:purine nucleotide binding"/>
    <property type="evidence" value="ECO:0007669"/>
    <property type="project" value="InterPro"/>
</dbReference>
<evidence type="ECO:0000313" key="3">
    <source>
        <dbReference type="EMBL" id="ASS38211.1"/>
    </source>
</evidence>
<dbReference type="Gene3D" id="3.90.228.20">
    <property type="match status" value="1"/>
</dbReference>
<reference evidence="4" key="1">
    <citation type="submission" date="2016-05" db="EMBL/GenBank/DDBJ databases">
        <authorList>
            <person name="Holder M.E."/>
            <person name="Ajami N.J."/>
            <person name="Petrosino J.F."/>
        </authorList>
    </citation>
    <scope>NUCLEOTIDE SEQUENCE [LARGE SCALE GENOMIC DNA]</scope>
    <source>
        <strain evidence="4">ATCC 700696</strain>
    </source>
</reference>
<protein>
    <submittedName>
        <fullName evidence="3">Uncharacterized protein</fullName>
    </submittedName>
</protein>
<evidence type="ECO:0000256" key="1">
    <source>
        <dbReference type="ARBA" id="ARBA00022741"/>
    </source>
</evidence>
<keyword evidence="2" id="KW-0456">Lyase</keyword>
<dbReference type="AlphaFoldDB" id="A0A223ATC1"/>
<evidence type="ECO:0000313" key="4">
    <source>
        <dbReference type="Proteomes" id="UP000214689"/>
    </source>
</evidence>
<organism evidence="3 4">
    <name type="scientific">Mogibacterium pumilum</name>
    <dbReference type="NCBI Taxonomy" id="86332"/>
    <lineage>
        <taxon>Bacteria</taxon>
        <taxon>Bacillati</taxon>
        <taxon>Bacillota</taxon>
        <taxon>Clostridia</taxon>
        <taxon>Peptostreptococcales</taxon>
        <taxon>Anaerovoracaceae</taxon>
        <taxon>Mogibacterium</taxon>
    </lineage>
</organism>
<accession>A0A223ATC1</accession>
<name>A0A223ATC1_9FIRM</name>
<sequence length="564" mass="64254">MKDRIYLNDNEVILNFDLVYPESSLEVIKSKEFKVFMQSYIAHLEENDSKLYNWATQGKTTQDAIEALSTFARQTLVFSAEEIDSPYIEDRAAALSFVEGIYDFWKAHERYSVTTDRRRESNSTTFVHADSAHNQLIMATYRRIEETLMGRANKIYRQQPAGTNAALSLYKNESFKLGARYESLRKVKFIDSIMLRTPMILHPKSNKREWAFQQVYENPLDNFKGNSAEFFCLPAKVGDLTVFIYFHRDFMSSGVSLANLFELASKKEATKKPDCVLIFGNDDGRNACTFYHDEEEDIWVGSVTYNEKISYFGYMKKTVLTLHNVAMMQKGWLPIHGAFVNITLKNGKRKGICLMGDSGAGKSETIEALKSLGDEKIKNIEIVFDDMGTFHVEDGTVYAKGTEIGAFVRLDDLDPGTPYRDMNRSIFFNPDLSNARVITPAAPYSVVTDNHHVDLFAYANNYDEDLGLHQFDNLDDAKTVFVEGKRMAKGTTQEVGLSTTYFANPFGPMQQQEICNPIIDNVYECLKDNGVFIGEVYTHLGRDPEDRDSIKKGAEELLRFIEDN</sequence>
<evidence type="ECO:0000256" key="2">
    <source>
        <dbReference type="ARBA" id="ARBA00023239"/>
    </source>
</evidence>